<dbReference type="InterPro" id="IPR002347">
    <property type="entry name" value="SDR_fam"/>
</dbReference>
<reference evidence="4" key="1">
    <citation type="submission" date="2024-05" db="EMBL/GenBank/DDBJ databases">
        <title>30 novel species of actinomycetes from the DSMZ collection.</title>
        <authorList>
            <person name="Nouioui I."/>
        </authorList>
    </citation>
    <scope>NUCLEOTIDE SEQUENCE</scope>
    <source>
        <strain evidence="4">DSM 40473</strain>
    </source>
</reference>
<protein>
    <submittedName>
        <fullName evidence="4">SDR family oxidoreductase</fullName>
        <ecNumber evidence="4">1.-.-.-</ecNumber>
    </submittedName>
</protein>
<dbReference type="GO" id="GO:0016491">
    <property type="term" value="F:oxidoreductase activity"/>
    <property type="evidence" value="ECO:0007669"/>
    <property type="project" value="UniProtKB-KW"/>
</dbReference>
<organism evidence="4 5">
    <name type="scientific">Streptomyces hesseae</name>
    <dbReference type="NCBI Taxonomy" id="3075519"/>
    <lineage>
        <taxon>Bacteria</taxon>
        <taxon>Bacillati</taxon>
        <taxon>Actinomycetota</taxon>
        <taxon>Actinomycetes</taxon>
        <taxon>Kitasatosporales</taxon>
        <taxon>Streptomycetaceae</taxon>
        <taxon>Streptomyces</taxon>
    </lineage>
</organism>
<feature type="region of interest" description="Disordered" evidence="3">
    <location>
        <begin position="68"/>
        <end position="101"/>
    </location>
</feature>
<dbReference type="SUPFAM" id="SSF51735">
    <property type="entry name" value="NAD(P)-binding Rossmann-fold domains"/>
    <property type="match status" value="1"/>
</dbReference>
<sequence length="101" mass="10133">MAVHSGGTGSTARGVVVSSSGALGLRSWPDNGLYGAAKTALDFLTRTWAVEPAPRGIRVVGVAPGLVDTGSGGAHGPDGGAAHRIPPGDRRQGAVRPRRQA</sequence>
<keyword evidence="2 4" id="KW-0560">Oxidoreductase</keyword>
<evidence type="ECO:0000313" key="4">
    <source>
        <dbReference type="EMBL" id="MDT0448055.1"/>
    </source>
</evidence>
<dbReference type="Gene3D" id="3.40.50.720">
    <property type="entry name" value="NAD(P)-binding Rossmann-like Domain"/>
    <property type="match status" value="1"/>
</dbReference>
<dbReference type="CDD" id="cd05233">
    <property type="entry name" value="SDR_c"/>
    <property type="match status" value="1"/>
</dbReference>
<comment type="caution">
    <text evidence="4">The sequence shown here is derived from an EMBL/GenBank/DDBJ whole genome shotgun (WGS) entry which is preliminary data.</text>
</comment>
<feature type="compositionally biased region" description="Gly residues" evidence="3">
    <location>
        <begin position="70"/>
        <end position="79"/>
    </location>
</feature>
<dbReference type="Proteomes" id="UP001180531">
    <property type="component" value="Unassembled WGS sequence"/>
</dbReference>
<keyword evidence="5" id="KW-1185">Reference proteome</keyword>
<dbReference type="PANTHER" id="PTHR43477:SF1">
    <property type="entry name" value="DIHYDROANTICAPSIN 7-DEHYDROGENASE"/>
    <property type="match status" value="1"/>
</dbReference>
<comment type="similarity">
    <text evidence="1">Belongs to the short-chain dehydrogenases/reductases (SDR) family.</text>
</comment>
<proteinExistence type="inferred from homology"/>
<dbReference type="Pfam" id="PF13561">
    <property type="entry name" value="adh_short_C2"/>
    <property type="match status" value="1"/>
</dbReference>
<dbReference type="EMBL" id="JAVRFI010000001">
    <property type="protein sequence ID" value="MDT0448055.1"/>
    <property type="molecule type" value="Genomic_DNA"/>
</dbReference>
<evidence type="ECO:0000256" key="3">
    <source>
        <dbReference type="SAM" id="MobiDB-lite"/>
    </source>
</evidence>
<dbReference type="InterPro" id="IPR051122">
    <property type="entry name" value="SDR_DHRS6-like"/>
</dbReference>
<name>A0ABU2SJ01_9ACTN</name>
<evidence type="ECO:0000256" key="1">
    <source>
        <dbReference type="ARBA" id="ARBA00006484"/>
    </source>
</evidence>
<evidence type="ECO:0000313" key="5">
    <source>
        <dbReference type="Proteomes" id="UP001180531"/>
    </source>
</evidence>
<dbReference type="PANTHER" id="PTHR43477">
    <property type="entry name" value="DIHYDROANTICAPSIN 7-DEHYDROGENASE"/>
    <property type="match status" value="1"/>
</dbReference>
<dbReference type="EC" id="1.-.-.-" evidence="4"/>
<dbReference type="RefSeq" id="WP_311607610.1">
    <property type="nucleotide sequence ID" value="NZ_JAVRFI010000001.1"/>
</dbReference>
<gene>
    <name evidence="4" type="ORF">RM609_02925</name>
</gene>
<accession>A0ABU2SJ01</accession>
<dbReference type="InterPro" id="IPR036291">
    <property type="entry name" value="NAD(P)-bd_dom_sf"/>
</dbReference>
<evidence type="ECO:0000256" key="2">
    <source>
        <dbReference type="ARBA" id="ARBA00023002"/>
    </source>
</evidence>